<protein>
    <submittedName>
        <fullName evidence="2">Uncharacterized protein</fullName>
    </submittedName>
</protein>
<keyword evidence="3" id="KW-1185">Reference proteome</keyword>
<gene>
    <name evidence="2" type="ORF">FA15DRAFT_601759</name>
</gene>
<accession>A0A5C3KGR0</accession>
<sequence>MSPVHKLPLDIVHIIFLFCLPSEHNPYICTSEAPMLLTHVCRRWREVAFEMPLLWANIHVHVPKAPVMNEPQLDVFQARHIPAEQEDNDYGRTQYLRNLDYWESKIKDLKEMVTTWFSRAKGCKISLSLSQFANILDQTKGLSQVNEVVAVLLAHRAQWRSVELFASSPIIAQFLEVPTHEAPHLERISIKWQTPTDRTHNGSANKLAIASQEGLMTVPELKSLSLQTLPRNIMGLPVRWEGLTELIFDEYFVGLDAGRRFLPSDALDLLALCPRLVRCRLAISYAGLLSDHVADFHNLASQSGRDPVRKLVSLPDLKHFAVDEGTPLGDFFLCLDLPSLKEVVFSTAIVPVSDEIVSFPPHGVFLSAPPIHFPATTSPLIDLLTQCGKHIEKLTFDEKGLSLRDIERALELVPSLTDLIVNKQRSFRPSVAAGYSPTMNRRKPSHGYLTKGLLERLTPSPRLKRTEEYLCPQLISFSCKLTAPVSMQDPLIEFIRWRRQPWGEPIGNTQHPALQHCTIHFGSASMPIDLVGDIGQLKDVAAELANLKVDMDNFDLNVIYPALDEPFNVGEEGEGDSADDGAASSHSGSSTAASLMTHFVPRGRDMCAGMYGYGSWYASGGGGELRDSWFEAW</sequence>
<feature type="region of interest" description="Disordered" evidence="1">
    <location>
        <begin position="569"/>
        <end position="589"/>
    </location>
</feature>
<evidence type="ECO:0000256" key="1">
    <source>
        <dbReference type="SAM" id="MobiDB-lite"/>
    </source>
</evidence>
<dbReference type="OrthoDB" id="3365698at2759"/>
<organism evidence="2 3">
    <name type="scientific">Coprinopsis marcescibilis</name>
    <name type="common">Agaric fungus</name>
    <name type="synonym">Psathyrella marcescibilis</name>
    <dbReference type="NCBI Taxonomy" id="230819"/>
    <lineage>
        <taxon>Eukaryota</taxon>
        <taxon>Fungi</taxon>
        <taxon>Dikarya</taxon>
        <taxon>Basidiomycota</taxon>
        <taxon>Agaricomycotina</taxon>
        <taxon>Agaricomycetes</taxon>
        <taxon>Agaricomycetidae</taxon>
        <taxon>Agaricales</taxon>
        <taxon>Agaricineae</taxon>
        <taxon>Psathyrellaceae</taxon>
        <taxon>Coprinopsis</taxon>
    </lineage>
</organism>
<evidence type="ECO:0000313" key="2">
    <source>
        <dbReference type="EMBL" id="TFK19311.1"/>
    </source>
</evidence>
<feature type="compositionally biased region" description="Low complexity" evidence="1">
    <location>
        <begin position="580"/>
        <end position="589"/>
    </location>
</feature>
<dbReference type="AlphaFoldDB" id="A0A5C3KGR0"/>
<dbReference type="STRING" id="230819.A0A5C3KGR0"/>
<reference evidence="2 3" key="1">
    <citation type="journal article" date="2019" name="Nat. Ecol. Evol.">
        <title>Megaphylogeny resolves global patterns of mushroom evolution.</title>
        <authorList>
            <person name="Varga T."/>
            <person name="Krizsan K."/>
            <person name="Foldi C."/>
            <person name="Dima B."/>
            <person name="Sanchez-Garcia M."/>
            <person name="Sanchez-Ramirez S."/>
            <person name="Szollosi G.J."/>
            <person name="Szarkandi J.G."/>
            <person name="Papp V."/>
            <person name="Albert L."/>
            <person name="Andreopoulos W."/>
            <person name="Angelini C."/>
            <person name="Antonin V."/>
            <person name="Barry K.W."/>
            <person name="Bougher N.L."/>
            <person name="Buchanan P."/>
            <person name="Buyck B."/>
            <person name="Bense V."/>
            <person name="Catcheside P."/>
            <person name="Chovatia M."/>
            <person name="Cooper J."/>
            <person name="Damon W."/>
            <person name="Desjardin D."/>
            <person name="Finy P."/>
            <person name="Geml J."/>
            <person name="Haridas S."/>
            <person name="Hughes K."/>
            <person name="Justo A."/>
            <person name="Karasinski D."/>
            <person name="Kautmanova I."/>
            <person name="Kiss B."/>
            <person name="Kocsube S."/>
            <person name="Kotiranta H."/>
            <person name="LaButti K.M."/>
            <person name="Lechner B.E."/>
            <person name="Liimatainen K."/>
            <person name="Lipzen A."/>
            <person name="Lukacs Z."/>
            <person name="Mihaltcheva S."/>
            <person name="Morgado L.N."/>
            <person name="Niskanen T."/>
            <person name="Noordeloos M.E."/>
            <person name="Ohm R.A."/>
            <person name="Ortiz-Santana B."/>
            <person name="Ovrebo C."/>
            <person name="Racz N."/>
            <person name="Riley R."/>
            <person name="Savchenko A."/>
            <person name="Shiryaev A."/>
            <person name="Soop K."/>
            <person name="Spirin V."/>
            <person name="Szebenyi C."/>
            <person name="Tomsovsky M."/>
            <person name="Tulloss R.E."/>
            <person name="Uehling J."/>
            <person name="Grigoriev I.V."/>
            <person name="Vagvolgyi C."/>
            <person name="Papp T."/>
            <person name="Martin F.M."/>
            <person name="Miettinen O."/>
            <person name="Hibbett D.S."/>
            <person name="Nagy L.G."/>
        </authorList>
    </citation>
    <scope>NUCLEOTIDE SEQUENCE [LARGE SCALE GENOMIC DNA]</scope>
    <source>
        <strain evidence="2 3">CBS 121175</strain>
    </source>
</reference>
<dbReference type="EMBL" id="ML210347">
    <property type="protein sequence ID" value="TFK19311.1"/>
    <property type="molecule type" value="Genomic_DNA"/>
</dbReference>
<dbReference type="Gene3D" id="1.20.1280.50">
    <property type="match status" value="1"/>
</dbReference>
<name>A0A5C3KGR0_COPMA</name>
<proteinExistence type="predicted"/>
<dbReference type="Proteomes" id="UP000307440">
    <property type="component" value="Unassembled WGS sequence"/>
</dbReference>
<evidence type="ECO:0000313" key="3">
    <source>
        <dbReference type="Proteomes" id="UP000307440"/>
    </source>
</evidence>